<evidence type="ECO:0000256" key="4">
    <source>
        <dbReference type="ARBA" id="ARBA00022989"/>
    </source>
</evidence>
<dbReference type="GO" id="GO:0017004">
    <property type="term" value="P:cytochrome complex assembly"/>
    <property type="evidence" value="ECO:0007669"/>
    <property type="project" value="UniProtKB-KW"/>
</dbReference>
<dbReference type="Pfam" id="PF01578">
    <property type="entry name" value="Cytochrom_C_asm"/>
    <property type="match status" value="2"/>
</dbReference>
<gene>
    <name evidence="8" type="primary">ccsB</name>
    <name evidence="8" type="ORF">CFK37_14655</name>
</gene>
<feature type="transmembrane region" description="Helical" evidence="6">
    <location>
        <begin position="42"/>
        <end position="67"/>
    </location>
</feature>
<reference evidence="8 9" key="1">
    <citation type="submission" date="2017-07" db="EMBL/GenBank/DDBJ databases">
        <title>Virgibacillus sp. LM2416.</title>
        <authorList>
            <person name="Tak E.J."/>
            <person name="Bae J.-W."/>
        </authorList>
    </citation>
    <scope>NUCLEOTIDE SEQUENCE [LARGE SCALE GENOMIC DNA]</scope>
    <source>
        <strain evidence="8 9">LM2416</strain>
    </source>
</reference>
<dbReference type="NCBIfam" id="TIGR03144">
    <property type="entry name" value="cytochr_II_ccsB"/>
    <property type="match status" value="1"/>
</dbReference>
<feature type="transmembrane region" description="Helical" evidence="6">
    <location>
        <begin position="105"/>
        <end position="123"/>
    </location>
</feature>
<evidence type="ECO:0000259" key="7">
    <source>
        <dbReference type="Pfam" id="PF01578"/>
    </source>
</evidence>
<evidence type="ECO:0000256" key="1">
    <source>
        <dbReference type="ARBA" id="ARBA00004141"/>
    </source>
</evidence>
<dbReference type="GO" id="GO:0020037">
    <property type="term" value="F:heme binding"/>
    <property type="evidence" value="ECO:0007669"/>
    <property type="project" value="InterPro"/>
</dbReference>
<dbReference type="EMBL" id="CP022315">
    <property type="protein sequence ID" value="ASK63306.1"/>
    <property type="molecule type" value="Genomic_DNA"/>
</dbReference>
<feature type="domain" description="Cytochrome c assembly protein" evidence="7">
    <location>
        <begin position="74"/>
        <end position="180"/>
    </location>
</feature>
<feature type="transmembrane region" description="Helical" evidence="6">
    <location>
        <begin position="12"/>
        <end position="30"/>
    </location>
</feature>
<evidence type="ECO:0000256" key="6">
    <source>
        <dbReference type="SAM" id="Phobius"/>
    </source>
</evidence>
<evidence type="ECO:0000256" key="2">
    <source>
        <dbReference type="ARBA" id="ARBA00022692"/>
    </source>
</evidence>
<keyword evidence="5 6" id="KW-0472">Membrane</keyword>
<dbReference type="PANTHER" id="PTHR30071">
    <property type="entry name" value="HEME EXPORTER PROTEIN C"/>
    <property type="match status" value="1"/>
</dbReference>
<evidence type="ECO:0000256" key="3">
    <source>
        <dbReference type="ARBA" id="ARBA00022748"/>
    </source>
</evidence>
<dbReference type="KEGG" id="vil:CFK37_14655"/>
<keyword evidence="2 6" id="KW-0812">Transmembrane</keyword>
<feature type="transmembrane region" description="Helical" evidence="6">
    <location>
        <begin position="341"/>
        <end position="357"/>
    </location>
</feature>
<dbReference type="GO" id="GO:0005886">
    <property type="term" value="C:plasma membrane"/>
    <property type="evidence" value="ECO:0007669"/>
    <property type="project" value="TreeGrafter"/>
</dbReference>
<feature type="transmembrane region" description="Helical" evidence="6">
    <location>
        <begin position="369"/>
        <end position="393"/>
    </location>
</feature>
<feature type="transmembrane region" description="Helical" evidence="6">
    <location>
        <begin position="79"/>
        <end position="98"/>
    </location>
</feature>
<name>A0A220U5X8_9BACI</name>
<dbReference type="RefSeq" id="WP_089062565.1">
    <property type="nucleotide sequence ID" value="NZ_CP022315.1"/>
</dbReference>
<comment type="subcellular location">
    <subcellularLocation>
        <location evidence="1">Membrane</location>
        <topology evidence="1">Multi-pass membrane protein</topology>
    </subcellularLocation>
</comment>
<accession>A0A220U5X8</accession>
<feature type="transmembrane region" description="Helical" evidence="6">
    <location>
        <begin position="135"/>
        <end position="163"/>
    </location>
</feature>
<evidence type="ECO:0000313" key="8">
    <source>
        <dbReference type="EMBL" id="ASK63306.1"/>
    </source>
</evidence>
<dbReference type="InterPro" id="IPR002541">
    <property type="entry name" value="Cyt_c_assembly"/>
</dbReference>
<feature type="transmembrane region" description="Helical" evidence="6">
    <location>
        <begin position="175"/>
        <end position="198"/>
    </location>
</feature>
<evidence type="ECO:0000256" key="5">
    <source>
        <dbReference type="ARBA" id="ARBA00023136"/>
    </source>
</evidence>
<evidence type="ECO:0000313" key="9">
    <source>
        <dbReference type="Proteomes" id="UP000198312"/>
    </source>
</evidence>
<sequence>MDTMLNISNTMLFTAFILYLIATFFFGATIRDKRSKGKKGKAGTIGITITIIGFLSQLVYFVTRWIASGHAPVSNLFEFVTFFGMAMVFAFIILYFIYRVSILGLFALPIALIVIAYASMFPTEISPLVPSLQSYWLYIHVTTVSIGEAILSISFVAGLIFLIRTIDQTKSDKRTTWLEIVLFSLIIFIGFSLINVIFQVAGYNAEFEYTTNTNVTMTTDYQLPAIVSPYEGKLLSEGVMEPWFEAPSWMHGADAGRKFNTLIWSVFVGIILYVLLRLILRKRIGAAIKPALMKAKPDLLDEISYRAVAIGFPVFTLGGIIFASIWAQIAWDRFWGWDPKEVWALVTWFFYAAFLHLRLSRGWHGEKSAWLAVGGFAIIMFNLVAVNLVLAGLHSYA</sequence>
<dbReference type="Proteomes" id="UP000198312">
    <property type="component" value="Chromosome"/>
</dbReference>
<proteinExistence type="predicted"/>
<feature type="transmembrane region" description="Helical" evidence="6">
    <location>
        <begin position="303"/>
        <end position="329"/>
    </location>
</feature>
<dbReference type="AlphaFoldDB" id="A0A220U5X8"/>
<protein>
    <submittedName>
        <fullName evidence="8">C-type cytochrome biogenesis protein CcsB</fullName>
    </submittedName>
</protein>
<dbReference type="InterPro" id="IPR045062">
    <property type="entry name" value="Cyt_c_biogenesis_CcsA/CcmC"/>
</dbReference>
<keyword evidence="3" id="KW-0201">Cytochrome c-type biogenesis</keyword>
<feature type="transmembrane region" description="Helical" evidence="6">
    <location>
        <begin position="262"/>
        <end position="280"/>
    </location>
</feature>
<organism evidence="8 9">
    <name type="scientific">Virgibacillus phasianinus</name>
    <dbReference type="NCBI Taxonomy" id="2017483"/>
    <lineage>
        <taxon>Bacteria</taxon>
        <taxon>Bacillati</taxon>
        <taxon>Bacillota</taxon>
        <taxon>Bacilli</taxon>
        <taxon>Bacillales</taxon>
        <taxon>Bacillaceae</taxon>
        <taxon>Virgibacillus</taxon>
    </lineage>
</organism>
<keyword evidence="9" id="KW-1185">Reference proteome</keyword>
<dbReference type="PANTHER" id="PTHR30071:SF1">
    <property type="entry name" value="CYTOCHROME B_B6 PROTEIN-RELATED"/>
    <property type="match status" value="1"/>
</dbReference>
<feature type="domain" description="Cytochrome c assembly protein" evidence="7">
    <location>
        <begin position="271"/>
        <end position="394"/>
    </location>
</feature>
<dbReference type="InterPro" id="IPR017562">
    <property type="entry name" value="Cyt_c_biogenesis_CcsA"/>
</dbReference>
<keyword evidence="4 6" id="KW-1133">Transmembrane helix</keyword>